<evidence type="ECO:0000313" key="1">
    <source>
        <dbReference type="EMBL" id="MFF3573753.1"/>
    </source>
</evidence>
<organism evidence="1 2">
    <name type="scientific">Nocardia jiangxiensis</name>
    <dbReference type="NCBI Taxonomy" id="282685"/>
    <lineage>
        <taxon>Bacteria</taxon>
        <taxon>Bacillati</taxon>
        <taxon>Actinomycetota</taxon>
        <taxon>Actinomycetes</taxon>
        <taxon>Mycobacteriales</taxon>
        <taxon>Nocardiaceae</taxon>
        <taxon>Nocardia</taxon>
    </lineage>
</organism>
<accession>A0ABW6SBU5</accession>
<comment type="caution">
    <text evidence="1">The sequence shown here is derived from an EMBL/GenBank/DDBJ whole genome shotgun (WGS) entry which is preliminary data.</text>
</comment>
<proteinExistence type="predicted"/>
<dbReference type="Proteomes" id="UP001601992">
    <property type="component" value="Unassembled WGS sequence"/>
</dbReference>
<gene>
    <name evidence="1" type="ORF">ACFYXQ_38955</name>
</gene>
<evidence type="ECO:0000313" key="2">
    <source>
        <dbReference type="Proteomes" id="UP001601992"/>
    </source>
</evidence>
<sequence length="138" mass="15600">MIDLRYFRLICYKAAERTGGRVVEFRVAAGVAPNFHQGIIAYRDRRVAVVCNRDSEVLAVAEPRVIEFVDEARDSGPLVFVDAPDLVSVLGQWPRFRVLSAAELNGRFDPAAWPGIDPTDLEYWKPVTLGEALFNYWD</sequence>
<keyword evidence="2" id="KW-1185">Reference proteome</keyword>
<dbReference type="RefSeq" id="WP_387406528.1">
    <property type="nucleotide sequence ID" value="NZ_JBIAQY010000021.1"/>
</dbReference>
<protein>
    <submittedName>
        <fullName evidence="1">Uncharacterized protein</fullName>
    </submittedName>
</protein>
<name>A0ABW6SBU5_9NOCA</name>
<reference evidence="1 2" key="1">
    <citation type="submission" date="2024-10" db="EMBL/GenBank/DDBJ databases">
        <title>The Natural Products Discovery Center: Release of the First 8490 Sequenced Strains for Exploring Actinobacteria Biosynthetic Diversity.</title>
        <authorList>
            <person name="Kalkreuter E."/>
            <person name="Kautsar S.A."/>
            <person name="Yang D."/>
            <person name="Bader C.D."/>
            <person name="Teijaro C.N."/>
            <person name="Fluegel L."/>
            <person name="Davis C.M."/>
            <person name="Simpson J.R."/>
            <person name="Lauterbach L."/>
            <person name="Steele A.D."/>
            <person name="Gui C."/>
            <person name="Meng S."/>
            <person name="Li G."/>
            <person name="Viehrig K."/>
            <person name="Ye F."/>
            <person name="Su P."/>
            <person name="Kiefer A.F."/>
            <person name="Nichols A."/>
            <person name="Cepeda A.J."/>
            <person name="Yan W."/>
            <person name="Fan B."/>
            <person name="Jiang Y."/>
            <person name="Adhikari A."/>
            <person name="Zheng C.-J."/>
            <person name="Schuster L."/>
            <person name="Cowan T.M."/>
            <person name="Smanski M.J."/>
            <person name="Chevrette M.G."/>
            <person name="De Carvalho L.P.S."/>
            <person name="Shen B."/>
        </authorList>
    </citation>
    <scope>NUCLEOTIDE SEQUENCE [LARGE SCALE GENOMIC DNA]</scope>
    <source>
        <strain evidence="1 2">NPDC002593</strain>
    </source>
</reference>
<dbReference type="EMBL" id="JBIAQY010000021">
    <property type="protein sequence ID" value="MFF3573753.1"/>
    <property type="molecule type" value="Genomic_DNA"/>
</dbReference>